<dbReference type="Gene3D" id="3.30.465.10">
    <property type="match status" value="1"/>
</dbReference>
<dbReference type="GO" id="GO:0005829">
    <property type="term" value="C:cytosol"/>
    <property type="evidence" value="ECO:0007669"/>
    <property type="project" value="TreeGrafter"/>
</dbReference>
<evidence type="ECO:0000256" key="12">
    <source>
        <dbReference type="ARBA" id="ARBA00022984"/>
    </source>
</evidence>
<dbReference type="PROSITE" id="PS51387">
    <property type="entry name" value="FAD_PCMH"/>
    <property type="match status" value="1"/>
</dbReference>
<evidence type="ECO:0000256" key="13">
    <source>
        <dbReference type="ARBA" id="ARBA00023002"/>
    </source>
</evidence>
<dbReference type="PANTHER" id="PTHR21071">
    <property type="entry name" value="UDP-N-ACETYLENOLPYRUVOYLGLUCOSAMINE REDUCTASE"/>
    <property type="match status" value="1"/>
</dbReference>
<feature type="domain" description="FAD-binding PCMH-type" evidence="17">
    <location>
        <begin position="17"/>
        <end position="183"/>
    </location>
</feature>
<dbReference type="EMBL" id="CAFBLT010000003">
    <property type="protein sequence ID" value="CAB4883136.1"/>
    <property type="molecule type" value="Genomic_DNA"/>
</dbReference>
<dbReference type="GO" id="GO:0008762">
    <property type="term" value="F:UDP-N-acetylmuramate dehydrogenase activity"/>
    <property type="evidence" value="ECO:0007669"/>
    <property type="project" value="UniProtKB-EC"/>
</dbReference>
<dbReference type="AlphaFoldDB" id="A0A6J7EJB9"/>
<keyword evidence="9" id="KW-0274">FAD</keyword>
<dbReference type="Pfam" id="PF02873">
    <property type="entry name" value="MurB_C"/>
    <property type="match status" value="1"/>
</dbReference>
<evidence type="ECO:0000259" key="17">
    <source>
        <dbReference type="PROSITE" id="PS51387"/>
    </source>
</evidence>
<evidence type="ECO:0000256" key="14">
    <source>
        <dbReference type="ARBA" id="ARBA00023306"/>
    </source>
</evidence>
<organism evidence="19">
    <name type="scientific">freshwater metagenome</name>
    <dbReference type="NCBI Taxonomy" id="449393"/>
    <lineage>
        <taxon>unclassified sequences</taxon>
        <taxon>metagenomes</taxon>
        <taxon>ecological metagenomes</taxon>
    </lineage>
</organism>
<dbReference type="Gene3D" id="3.30.43.10">
    <property type="entry name" value="Uridine Diphospho-n-acetylenolpyruvylglucosamine Reductase, domain 2"/>
    <property type="match status" value="1"/>
</dbReference>
<dbReference type="InterPro" id="IPR016167">
    <property type="entry name" value="FAD-bd_PCMH_sub1"/>
</dbReference>
<comment type="pathway">
    <text evidence="4">Cell wall biogenesis; peptidoglycan biosynthesis.</text>
</comment>
<evidence type="ECO:0000256" key="5">
    <source>
        <dbReference type="ARBA" id="ARBA00012518"/>
    </source>
</evidence>
<dbReference type="SUPFAM" id="SSF56176">
    <property type="entry name" value="FAD-binding/transporter-associated domain-like"/>
    <property type="match status" value="1"/>
</dbReference>
<evidence type="ECO:0000256" key="8">
    <source>
        <dbReference type="ARBA" id="ARBA00022630"/>
    </source>
</evidence>
<sequence length="296" mass="30898">MNTGLHDPFGARTTYRVGGDARALVEIESLDALCSLSGDLRSDVDTYVLGRGSNTLVADQGFDGVVIHLGESFREISIDLESARVVAGGAADLPVVARKSVDAALTGFEWAVGVPGTIGGAVKMNAGGHGADMASSLISVEVLTFGSQTPRVMDRDELDFAYRSSALTNRDLVISATLQLSPGEKESSLGTLKEIVRWRREHQPGGSNCGSVFTNPPGDSAGRLIEDAGAKGLRLGTAQVSEKHANFIQADEGGSADDVVALMDRVRSMVEAHSGVSLSTEVKMVGFSPHEAGPAT</sequence>
<dbReference type="InterPro" id="IPR011601">
    <property type="entry name" value="MurB_C"/>
</dbReference>
<protein>
    <recommendedName>
        <fullName evidence="5">UDP-N-acetylmuramate dehydrogenase</fullName>
        <ecNumber evidence="5">1.3.1.98</ecNumber>
    </recommendedName>
</protein>
<keyword evidence="6" id="KW-0963">Cytoplasm</keyword>
<dbReference type="NCBIfam" id="TIGR00179">
    <property type="entry name" value="murB"/>
    <property type="match status" value="1"/>
</dbReference>
<evidence type="ECO:0000256" key="6">
    <source>
        <dbReference type="ARBA" id="ARBA00022490"/>
    </source>
</evidence>
<keyword evidence="15" id="KW-0961">Cell wall biogenesis/degradation</keyword>
<reference evidence="19" key="1">
    <citation type="submission" date="2020-05" db="EMBL/GenBank/DDBJ databases">
        <authorList>
            <person name="Chiriac C."/>
            <person name="Salcher M."/>
            <person name="Ghai R."/>
            <person name="Kavagutti S V."/>
        </authorList>
    </citation>
    <scope>NUCLEOTIDE SEQUENCE</scope>
</reference>
<evidence type="ECO:0000256" key="9">
    <source>
        <dbReference type="ARBA" id="ARBA00022827"/>
    </source>
</evidence>
<dbReference type="Gene3D" id="3.90.78.10">
    <property type="entry name" value="UDP-N-acetylenolpyruvoylglucosamine reductase, C-terminal domain"/>
    <property type="match status" value="1"/>
</dbReference>
<dbReference type="InterPro" id="IPR006094">
    <property type="entry name" value="Oxid_FAD_bind_N"/>
</dbReference>
<dbReference type="GO" id="GO:0071949">
    <property type="term" value="F:FAD binding"/>
    <property type="evidence" value="ECO:0007669"/>
    <property type="project" value="InterPro"/>
</dbReference>
<keyword evidence="11" id="KW-0133">Cell shape</keyword>
<dbReference type="InterPro" id="IPR016169">
    <property type="entry name" value="FAD-bd_PCMH_sub2"/>
</dbReference>
<gene>
    <name evidence="18" type="ORF">UFOPK3164_01230</name>
    <name evidence="19" type="ORF">UFOPK3427_01725</name>
    <name evidence="20" type="ORF">UFOPK4112_01354</name>
</gene>
<keyword evidence="14" id="KW-0131">Cell cycle</keyword>
<comment type="cofactor">
    <cofactor evidence="1">
        <name>FAD</name>
        <dbReference type="ChEBI" id="CHEBI:57692"/>
    </cofactor>
</comment>
<evidence type="ECO:0000256" key="11">
    <source>
        <dbReference type="ARBA" id="ARBA00022960"/>
    </source>
</evidence>
<dbReference type="UniPathway" id="UPA00219"/>
<keyword evidence="10" id="KW-0521">NADP</keyword>
<evidence type="ECO:0000256" key="3">
    <source>
        <dbReference type="ARBA" id="ARBA00004496"/>
    </source>
</evidence>
<dbReference type="SUPFAM" id="SSF56194">
    <property type="entry name" value="Uridine diphospho-N-Acetylenolpyruvylglucosamine reductase, MurB, C-terminal domain"/>
    <property type="match status" value="1"/>
</dbReference>
<accession>A0A6J7EJB9</accession>
<dbReference type="GO" id="GO:0051301">
    <property type="term" value="P:cell division"/>
    <property type="evidence" value="ECO:0007669"/>
    <property type="project" value="UniProtKB-KW"/>
</dbReference>
<evidence type="ECO:0000256" key="10">
    <source>
        <dbReference type="ARBA" id="ARBA00022857"/>
    </source>
</evidence>
<comment type="function">
    <text evidence="2">Cell wall formation.</text>
</comment>
<evidence type="ECO:0000313" key="18">
    <source>
        <dbReference type="EMBL" id="CAB4831502.1"/>
    </source>
</evidence>
<keyword evidence="13" id="KW-0560">Oxidoreductase</keyword>
<dbReference type="NCBIfam" id="NF010480">
    <property type="entry name" value="PRK13905.1"/>
    <property type="match status" value="1"/>
</dbReference>
<comment type="subcellular location">
    <subcellularLocation>
        <location evidence="3">Cytoplasm</location>
    </subcellularLocation>
</comment>
<dbReference type="GO" id="GO:0071555">
    <property type="term" value="P:cell wall organization"/>
    <property type="evidence" value="ECO:0007669"/>
    <property type="project" value="UniProtKB-KW"/>
</dbReference>
<dbReference type="EMBL" id="CAFABE010000061">
    <property type="protein sequence ID" value="CAB4831502.1"/>
    <property type="molecule type" value="Genomic_DNA"/>
</dbReference>
<evidence type="ECO:0000256" key="16">
    <source>
        <dbReference type="ARBA" id="ARBA00048914"/>
    </source>
</evidence>
<name>A0A6J7EJB9_9ZZZZ</name>
<keyword evidence="7" id="KW-0132">Cell division</keyword>
<dbReference type="PANTHER" id="PTHR21071:SF4">
    <property type="entry name" value="UDP-N-ACETYLENOLPYRUVOYLGLUCOSAMINE REDUCTASE"/>
    <property type="match status" value="1"/>
</dbReference>
<evidence type="ECO:0000256" key="2">
    <source>
        <dbReference type="ARBA" id="ARBA00003921"/>
    </source>
</evidence>
<evidence type="ECO:0000256" key="7">
    <source>
        <dbReference type="ARBA" id="ARBA00022618"/>
    </source>
</evidence>
<keyword evidence="8" id="KW-0285">Flavoprotein</keyword>
<evidence type="ECO:0000256" key="4">
    <source>
        <dbReference type="ARBA" id="ARBA00004752"/>
    </source>
</evidence>
<dbReference type="InterPro" id="IPR003170">
    <property type="entry name" value="MurB"/>
</dbReference>
<comment type="catalytic activity">
    <reaction evidence="16">
        <text>UDP-N-acetyl-alpha-D-muramate + NADP(+) = UDP-N-acetyl-3-O-(1-carboxyvinyl)-alpha-D-glucosamine + NADPH + H(+)</text>
        <dbReference type="Rhea" id="RHEA:12248"/>
        <dbReference type="ChEBI" id="CHEBI:15378"/>
        <dbReference type="ChEBI" id="CHEBI:57783"/>
        <dbReference type="ChEBI" id="CHEBI:58349"/>
        <dbReference type="ChEBI" id="CHEBI:68483"/>
        <dbReference type="ChEBI" id="CHEBI:70757"/>
        <dbReference type="EC" id="1.3.1.98"/>
    </reaction>
</comment>
<dbReference type="Pfam" id="PF01565">
    <property type="entry name" value="FAD_binding_4"/>
    <property type="match status" value="1"/>
</dbReference>
<dbReference type="GO" id="GO:0008360">
    <property type="term" value="P:regulation of cell shape"/>
    <property type="evidence" value="ECO:0007669"/>
    <property type="project" value="UniProtKB-KW"/>
</dbReference>
<proteinExistence type="inferred from homology"/>
<keyword evidence="12" id="KW-0573">Peptidoglycan synthesis</keyword>
<evidence type="ECO:0000256" key="15">
    <source>
        <dbReference type="ARBA" id="ARBA00023316"/>
    </source>
</evidence>
<dbReference type="EC" id="1.3.1.98" evidence="5"/>
<dbReference type="InterPro" id="IPR036635">
    <property type="entry name" value="MurB_C_sf"/>
</dbReference>
<evidence type="ECO:0000256" key="1">
    <source>
        <dbReference type="ARBA" id="ARBA00001974"/>
    </source>
</evidence>
<dbReference type="EMBL" id="CAFBPM010000014">
    <property type="protein sequence ID" value="CAB5027771.1"/>
    <property type="molecule type" value="Genomic_DNA"/>
</dbReference>
<dbReference type="GO" id="GO:0009252">
    <property type="term" value="P:peptidoglycan biosynthetic process"/>
    <property type="evidence" value="ECO:0007669"/>
    <property type="project" value="UniProtKB-UniPathway"/>
</dbReference>
<evidence type="ECO:0000313" key="20">
    <source>
        <dbReference type="EMBL" id="CAB5027771.1"/>
    </source>
</evidence>
<dbReference type="HAMAP" id="MF_00037">
    <property type="entry name" value="MurB"/>
    <property type="match status" value="1"/>
</dbReference>
<evidence type="ECO:0000313" key="19">
    <source>
        <dbReference type="EMBL" id="CAB4883136.1"/>
    </source>
</evidence>
<dbReference type="InterPro" id="IPR036318">
    <property type="entry name" value="FAD-bd_PCMH-like_sf"/>
</dbReference>
<dbReference type="InterPro" id="IPR016166">
    <property type="entry name" value="FAD-bd_PCMH"/>
</dbReference>